<accession>A0A6J5XU80</accession>
<sequence>MGTQNRCQSIKLVFLLLLIKGRDVVGAVEKGAGKKLAFGLPILQCLLEEGENTTKMLEEKGKEEAKVCSKRTFIGTYYYVLPQENFHFRIKMSMNQNKREWQWEVIKTRHFH</sequence>
<dbReference type="EMBL" id="CAEKKB010000007">
    <property type="protein sequence ID" value="CAB4316671.1"/>
    <property type="molecule type" value="Genomic_DNA"/>
</dbReference>
<feature type="chain" id="PRO_5026901096" evidence="1">
    <location>
        <begin position="27"/>
        <end position="112"/>
    </location>
</feature>
<dbReference type="Gene3D" id="3.40.50.300">
    <property type="entry name" value="P-loop containing nucleotide triphosphate hydrolases"/>
    <property type="match status" value="1"/>
</dbReference>
<protein>
    <submittedName>
        <fullName evidence="2">Uncharacterized protein</fullName>
    </submittedName>
</protein>
<dbReference type="AlphaFoldDB" id="A0A6J5XU80"/>
<keyword evidence="3" id="KW-1185">Reference proteome</keyword>
<keyword evidence="1" id="KW-0732">Signal</keyword>
<dbReference type="InterPro" id="IPR027417">
    <property type="entry name" value="P-loop_NTPase"/>
</dbReference>
<name>A0A6J5XU80_PRUAR</name>
<proteinExistence type="predicted"/>
<evidence type="ECO:0000313" key="3">
    <source>
        <dbReference type="Proteomes" id="UP000507245"/>
    </source>
</evidence>
<evidence type="ECO:0000313" key="2">
    <source>
        <dbReference type="EMBL" id="CAB4316671.1"/>
    </source>
</evidence>
<dbReference type="Proteomes" id="UP000507245">
    <property type="component" value="Unassembled WGS sequence"/>
</dbReference>
<gene>
    <name evidence="2" type="ORF">ORAREDHAP_LOCUS42663</name>
</gene>
<evidence type="ECO:0000256" key="1">
    <source>
        <dbReference type="SAM" id="SignalP"/>
    </source>
</evidence>
<reference evidence="3" key="1">
    <citation type="journal article" date="2020" name="Genome Biol.">
        <title>Gamete binning: chromosome-level and haplotype-resolved genome assembly enabled by high-throughput single-cell sequencing of gamete genomes.</title>
        <authorList>
            <person name="Campoy J.A."/>
            <person name="Sun H."/>
            <person name="Goel M."/>
            <person name="Jiao W.-B."/>
            <person name="Folz-Donahue K."/>
            <person name="Wang N."/>
            <person name="Rubio M."/>
            <person name="Liu C."/>
            <person name="Kukat C."/>
            <person name="Ruiz D."/>
            <person name="Huettel B."/>
            <person name="Schneeberger K."/>
        </authorList>
    </citation>
    <scope>NUCLEOTIDE SEQUENCE [LARGE SCALE GENOMIC DNA]</scope>
    <source>
        <strain evidence="3">cv. Rojo Pasion</strain>
    </source>
</reference>
<feature type="signal peptide" evidence="1">
    <location>
        <begin position="1"/>
        <end position="26"/>
    </location>
</feature>
<organism evidence="2 3">
    <name type="scientific">Prunus armeniaca</name>
    <name type="common">Apricot</name>
    <name type="synonym">Armeniaca vulgaris</name>
    <dbReference type="NCBI Taxonomy" id="36596"/>
    <lineage>
        <taxon>Eukaryota</taxon>
        <taxon>Viridiplantae</taxon>
        <taxon>Streptophyta</taxon>
        <taxon>Embryophyta</taxon>
        <taxon>Tracheophyta</taxon>
        <taxon>Spermatophyta</taxon>
        <taxon>Magnoliopsida</taxon>
        <taxon>eudicotyledons</taxon>
        <taxon>Gunneridae</taxon>
        <taxon>Pentapetalae</taxon>
        <taxon>rosids</taxon>
        <taxon>fabids</taxon>
        <taxon>Rosales</taxon>
        <taxon>Rosaceae</taxon>
        <taxon>Amygdaloideae</taxon>
        <taxon>Amygdaleae</taxon>
        <taxon>Prunus</taxon>
    </lineage>
</organism>